<evidence type="ECO:0000256" key="2">
    <source>
        <dbReference type="HAMAP-Rule" id="MF_00048"/>
    </source>
</evidence>
<reference evidence="3 4" key="1">
    <citation type="journal article" date="2021" name="Int. J. Syst. Evol. Microbiol.">
        <title>Salipiger mangrovisoli sp. nov., isolated from mangrove soil and the proposal for the reclassification of Paraphaeobacter pallidus as Salipiger pallidus comb. nov.</title>
        <authorList>
            <person name="Du J."/>
            <person name="Liu Y."/>
            <person name="Pei T."/>
            <person name="Deng M.R."/>
            <person name="Zhu H."/>
        </authorList>
    </citation>
    <scope>NUCLEOTIDE SEQUENCE [LARGE SCALE GENOMIC DNA]</scope>
    <source>
        <strain evidence="3 4">6D45A</strain>
    </source>
</reference>
<name>A0ABR9X5L4_9RHOB</name>
<dbReference type="Pfam" id="PF02021">
    <property type="entry name" value="UPF0102"/>
    <property type="match status" value="1"/>
</dbReference>
<organism evidence="3 4">
    <name type="scientific">Salipiger mangrovisoli</name>
    <dbReference type="NCBI Taxonomy" id="2865933"/>
    <lineage>
        <taxon>Bacteria</taxon>
        <taxon>Pseudomonadati</taxon>
        <taxon>Pseudomonadota</taxon>
        <taxon>Alphaproteobacteria</taxon>
        <taxon>Rhodobacterales</taxon>
        <taxon>Roseobacteraceae</taxon>
        <taxon>Salipiger</taxon>
    </lineage>
</organism>
<evidence type="ECO:0000256" key="1">
    <source>
        <dbReference type="ARBA" id="ARBA00006738"/>
    </source>
</evidence>
<dbReference type="PANTHER" id="PTHR34039:SF1">
    <property type="entry name" value="UPF0102 PROTEIN YRAN"/>
    <property type="match status" value="1"/>
</dbReference>
<evidence type="ECO:0000313" key="3">
    <source>
        <dbReference type="EMBL" id="MBE9638895.1"/>
    </source>
</evidence>
<dbReference type="Proteomes" id="UP000607796">
    <property type="component" value="Unassembled WGS sequence"/>
</dbReference>
<dbReference type="InterPro" id="IPR011335">
    <property type="entry name" value="Restrct_endonuc-II-like"/>
</dbReference>
<comment type="caution">
    <text evidence="3">The sequence shown here is derived from an EMBL/GenBank/DDBJ whole genome shotgun (WGS) entry which is preliminary data.</text>
</comment>
<dbReference type="Gene3D" id="3.40.1350.10">
    <property type="match status" value="1"/>
</dbReference>
<gene>
    <name evidence="3" type="ORF">IQ782_18735</name>
</gene>
<sequence>MSIQSSQLAFDFDRATPLQLPPRRAEAETLRRHCRGEMSYHAGLAAEARVALDYERRGYPLLRRRWRGRSGEIDLIFRDGAGFLFVEVKASRSFDQALAQLRWRQIGRLQKAAEEFVGTQPLGALSEMRFDVALMDRHGMIRVIEQAIGP</sequence>
<dbReference type="InterPro" id="IPR011856">
    <property type="entry name" value="tRNA_endonuc-like_dom_sf"/>
</dbReference>
<accession>A0ABR9X5L4</accession>
<comment type="similarity">
    <text evidence="1 2">Belongs to the UPF0102 family.</text>
</comment>
<dbReference type="HAMAP" id="MF_00048">
    <property type="entry name" value="UPF0102"/>
    <property type="match status" value="1"/>
</dbReference>
<dbReference type="InterPro" id="IPR003509">
    <property type="entry name" value="UPF0102_YraN-like"/>
</dbReference>
<dbReference type="SUPFAM" id="SSF52980">
    <property type="entry name" value="Restriction endonuclease-like"/>
    <property type="match status" value="1"/>
</dbReference>
<dbReference type="PANTHER" id="PTHR34039">
    <property type="entry name" value="UPF0102 PROTEIN YRAN"/>
    <property type="match status" value="1"/>
</dbReference>
<keyword evidence="4" id="KW-1185">Reference proteome</keyword>
<protein>
    <recommendedName>
        <fullName evidence="2">UPF0102 protein IQ782_18735</fullName>
    </recommendedName>
</protein>
<proteinExistence type="inferred from homology"/>
<dbReference type="EMBL" id="JADFFK010000015">
    <property type="protein sequence ID" value="MBE9638895.1"/>
    <property type="molecule type" value="Genomic_DNA"/>
</dbReference>
<evidence type="ECO:0000313" key="4">
    <source>
        <dbReference type="Proteomes" id="UP000607796"/>
    </source>
</evidence>